<feature type="region of interest" description="Disordered" evidence="1">
    <location>
        <begin position="141"/>
        <end position="174"/>
    </location>
</feature>
<dbReference type="AlphaFoldDB" id="A0A2T3YXY6"/>
<sequence length="188" mass="20504">MAETADARSRGYLPRCQLPLLSAQDRHVDMYLVPAPSHLSHTSTLSSPSLSRALQRRASSFWRKPPQTHPLVAKDAACQPIDTIPGQTSSSYKYCLHARTRTRTLETLSLLCISIVLRHCLIWRGCPSHWPFSLSAPAKLSPRGSAESRPSASLATSPGRLRVAHPTQSRSPPTSCCGCVCMSSTPLC</sequence>
<dbReference type="Proteomes" id="UP000240493">
    <property type="component" value="Unassembled WGS sequence"/>
</dbReference>
<evidence type="ECO:0000313" key="3">
    <source>
        <dbReference type="Proteomes" id="UP000240493"/>
    </source>
</evidence>
<evidence type="ECO:0000313" key="2">
    <source>
        <dbReference type="EMBL" id="PTB37433.1"/>
    </source>
</evidence>
<evidence type="ECO:0000256" key="1">
    <source>
        <dbReference type="SAM" id="MobiDB-lite"/>
    </source>
</evidence>
<dbReference type="EMBL" id="KZ679268">
    <property type="protein sequence ID" value="PTB37433.1"/>
    <property type="molecule type" value="Genomic_DNA"/>
</dbReference>
<organism evidence="2 3">
    <name type="scientific">Trichoderma asperellum (strain ATCC 204424 / CBS 433.97 / NBRC 101777)</name>
    <dbReference type="NCBI Taxonomy" id="1042311"/>
    <lineage>
        <taxon>Eukaryota</taxon>
        <taxon>Fungi</taxon>
        <taxon>Dikarya</taxon>
        <taxon>Ascomycota</taxon>
        <taxon>Pezizomycotina</taxon>
        <taxon>Sordariomycetes</taxon>
        <taxon>Hypocreomycetidae</taxon>
        <taxon>Hypocreales</taxon>
        <taxon>Hypocreaceae</taxon>
        <taxon>Trichoderma</taxon>
    </lineage>
</organism>
<reference evidence="2 3" key="1">
    <citation type="submission" date="2016-07" db="EMBL/GenBank/DDBJ databases">
        <title>Multiple horizontal gene transfer events from other fungi enriched the ability of initially mycotrophic Trichoderma (Ascomycota) to feed on dead plant biomass.</title>
        <authorList>
            <consortium name="DOE Joint Genome Institute"/>
            <person name="Aerts A."/>
            <person name="Atanasova L."/>
            <person name="Chenthamara K."/>
            <person name="Zhang J."/>
            <person name="Grujic M."/>
            <person name="Henrissat B."/>
            <person name="Kuo A."/>
            <person name="Salamov A."/>
            <person name="Lipzen A."/>
            <person name="Labutti K."/>
            <person name="Barry K."/>
            <person name="Miao Y."/>
            <person name="Rahimi M.J."/>
            <person name="Shen Q."/>
            <person name="Grigoriev I.V."/>
            <person name="Kubicek C.P."/>
            <person name="Druzhinina I.S."/>
        </authorList>
    </citation>
    <scope>NUCLEOTIDE SEQUENCE [LARGE SCALE GENOMIC DNA]</scope>
    <source>
        <strain evidence="2 3">CBS 433.97</strain>
    </source>
</reference>
<accession>A0A2T3YXY6</accession>
<proteinExistence type="predicted"/>
<name>A0A2T3YXY6_TRIA4</name>
<keyword evidence="3" id="KW-1185">Reference proteome</keyword>
<gene>
    <name evidence="2" type="ORF">M441DRAFT_266779</name>
</gene>
<protein>
    <submittedName>
        <fullName evidence="2">Uncharacterized protein</fullName>
    </submittedName>
</protein>